<evidence type="ECO:0000313" key="2">
    <source>
        <dbReference type="Proteomes" id="UP000505087"/>
    </source>
</evidence>
<protein>
    <submittedName>
        <fullName evidence="1">Uncharacterized protein</fullName>
    </submittedName>
</protein>
<dbReference type="KEGG" id="vg:55412178"/>
<dbReference type="RefSeq" id="YP_009778070.1">
    <property type="nucleotide sequence ID" value="NC_047710.1"/>
</dbReference>
<sequence length="63" mass="7194">MTTTNEKQTVKFTVYADEMNDIVKLFNRALNSDNVTKHFSNEELGTIISFIDDFKALALNHAK</sequence>
<dbReference type="EMBL" id="AP013539">
    <property type="protein sequence ID" value="BAQ94012.1"/>
    <property type="molecule type" value="Genomic_DNA"/>
</dbReference>
<name>A0A6S4P9L5_9CAUD</name>
<proteinExistence type="predicted"/>
<evidence type="ECO:0000313" key="1">
    <source>
        <dbReference type="EMBL" id="BAQ94012.1"/>
    </source>
</evidence>
<keyword evidence="2" id="KW-1185">Reference proteome</keyword>
<dbReference type="GeneID" id="55412178"/>
<organism evidence="1 2">
    <name type="scientific">uncultured phage_MedDCM-OCT-S28-C3</name>
    <dbReference type="NCBI Taxonomy" id="2740802"/>
    <lineage>
        <taxon>Viruses</taxon>
        <taxon>Duplodnaviria</taxon>
        <taxon>Heunggongvirae</taxon>
        <taxon>Uroviricota</taxon>
        <taxon>Caudoviricetes</taxon>
        <taxon>Autographivirales</taxon>
        <taxon>Pedosvirus</taxon>
        <taxon>Pedosvirus S28C3</taxon>
    </lineage>
</organism>
<dbReference type="Proteomes" id="UP000505087">
    <property type="component" value="Segment"/>
</dbReference>
<reference evidence="1 2" key="1">
    <citation type="journal article" date="2013" name="PLoS Genet.">
        <title>Expanding the Marine Virosphere Using Metagenomics.</title>
        <authorList>
            <person name="Mizuno C.M."/>
            <person name="Rodriguez-Valera F."/>
            <person name="Kimes N.E."/>
            <person name="Ghai R."/>
        </authorList>
    </citation>
    <scope>NUCLEOTIDE SEQUENCE [LARGE SCALE GENOMIC DNA]</scope>
    <source>
        <strain evidence="1">UvMED-CGR-U-MedDCM-OCT-S28-C3</strain>
    </source>
</reference>
<accession>A0A6S4P9L5</accession>